<evidence type="ECO:0008006" key="4">
    <source>
        <dbReference type="Google" id="ProtNLM"/>
    </source>
</evidence>
<reference evidence="2" key="1">
    <citation type="submission" date="2020-10" db="EMBL/GenBank/DDBJ databases">
        <authorList>
            <person name="Gilroy R."/>
        </authorList>
    </citation>
    <scope>NUCLEOTIDE SEQUENCE</scope>
    <source>
        <strain evidence="2">10532</strain>
    </source>
</reference>
<evidence type="ECO:0000313" key="2">
    <source>
        <dbReference type="EMBL" id="MBO8457576.1"/>
    </source>
</evidence>
<comment type="caution">
    <text evidence="2">The sequence shown here is derived from an EMBL/GenBank/DDBJ whole genome shotgun (WGS) entry which is preliminary data.</text>
</comment>
<dbReference type="AlphaFoldDB" id="A0A9D9N223"/>
<dbReference type="Gene3D" id="2.40.160.130">
    <property type="entry name" value="Capsule assembly protein Wzi"/>
    <property type="match status" value="1"/>
</dbReference>
<feature type="signal peptide" evidence="1">
    <location>
        <begin position="1"/>
        <end position="19"/>
    </location>
</feature>
<name>A0A9D9N223_9SPIR</name>
<feature type="chain" id="PRO_5039724891" description="Capsule assembly Wzi family protein" evidence="1">
    <location>
        <begin position="20"/>
        <end position="605"/>
    </location>
</feature>
<proteinExistence type="predicted"/>
<organism evidence="2 3">
    <name type="scientific">Candidatus Gallitreponema excrementavium</name>
    <dbReference type="NCBI Taxonomy" id="2840840"/>
    <lineage>
        <taxon>Bacteria</taxon>
        <taxon>Pseudomonadati</taxon>
        <taxon>Spirochaetota</taxon>
        <taxon>Spirochaetia</taxon>
        <taxon>Spirochaetales</taxon>
        <taxon>Candidatus Gallitreponema</taxon>
    </lineage>
</organism>
<protein>
    <recommendedName>
        <fullName evidence="4">Capsule assembly Wzi family protein</fullName>
    </recommendedName>
</protein>
<gene>
    <name evidence="2" type="ORF">IAA81_05025</name>
</gene>
<dbReference type="EMBL" id="JADIMM010000070">
    <property type="protein sequence ID" value="MBO8457576.1"/>
    <property type="molecule type" value="Genomic_DNA"/>
</dbReference>
<dbReference type="Proteomes" id="UP000823638">
    <property type="component" value="Unassembled WGS sequence"/>
</dbReference>
<dbReference type="InterPro" id="IPR038636">
    <property type="entry name" value="Wzi_sf"/>
</dbReference>
<reference evidence="2" key="2">
    <citation type="journal article" date="2021" name="PeerJ">
        <title>Extensive microbial diversity within the chicken gut microbiome revealed by metagenomics and culture.</title>
        <authorList>
            <person name="Gilroy R."/>
            <person name="Ravi A."/>
            <person name="Getino M."/>
            <person name="Pursley I."/>
            <person name="Horton D.L."/>
            <person name="Alikhan N.F."/>
            <person name="Baker D."/>
            <person name="Gharbi K."/>
            <person name="Hall N."/>
            <person name="Watson M."/>
            <person name="Adriaenssens E.M."/>
            <person name="Foster-Nyarko E."/>
            <person name="Jarju S."/>
            <person name="Secka A."/>
            <person name="Antonio M."/>
            <person name="Oren A."/>
            <person name="Chaudhuri R.R."/>
            <person name="La Ragione R."/>
            <person name="Hildebrand F."/>
            <person name="Pallen M.J."/>
        </authorList>
    </citation>
    <scope>NUCLEOTIDE SEQUENCE</scope>
    <source>
        <strain evidence="2">10532</strain>
    </source>
</reference>
<evidence type="ECO:0000313" key="3">
    <source>
        <dbReference type="Proteomes" id="UP000823638"/>
    </source>
</evidence>
<evidence type="ECO:0000256" key="1">
    <source>
        <dbReference type="SAM" id="SignalP"/>
    </source>
</evidence>
<sequence length="605" mass="68691">MKKFIVAVCVFFQLALVFSQNFVSVPLDDEVYFILENAQIRGLCSPLSGAKPYSRDVVLNAIDEILSSEVKGFAGLTEREREVLLKVRSSFETPEEGWDWERFAYFGRESFSDDFETTLDLALSWDSFLTVTDSPRDFGTTNFGTVSVSGDLGNSFSYDFNLSAGALSIDRKLLQEAGNSDYPGLDGVTDVDIYEVTPYFPYTFTKMWDSAIFKLSNLAAYNNWPSGLSFGYVIESEMDLSLWDNRVSMRFGRLRRESGAMTNGGSLVLNGTARPFLGIDMTFRPMSWFELSSVTGILEYFNRDGLKGEGLKGSSKNKQAAYTNTMLEFRYKNYFHFDFGSTVIWSKRFELGYLFPINSDFFYQNNIGDFDNLGLFANGFVQWPGVGKLWGSLFVDEFNLKSKPFFNLDRNMYAFQTGVQANIPWLPFATFTAKYTKIEPYCYTHPFTDTPYSDYDVDTDYTNNGEGLGYYLDPNSDEILVRLETMPVPGMKFHGQYQMIRHGADFGYLGVDGSSYDSSMNYSNLSATKYFLLDGAYEWFHIFKAGGVFSLKLGPVPVDLFGEAGFVYSYFTKPDGTSGKFVKFEDNVYETSKRMIFSFGFTLYP</sequence>
<keyword evidence="1" id="KW-0732">Signal</keyword>
<accession>A0A9D9N223</accession>